<comment type="catalytic activity">
    <reaction evidence="4 5">
        <text>L-kynurenine + H2O = anthranilate + L-alanine + H(+)</text>
        <dbReference type="Rhea" id="RHEA:16813"/>
        <dbReference type="ChEBI" id="CHEBI:15377"/>
        <dbReference type="ChEBI" id="CHEBI:15378"/>
        <dbReference type="ChEBI" id="CHEBI:16567"/>
        <dbReference type="ChEBI" id="CHEBI:57959"/>
        <dbReference type="ChEBI" id="CHEBI:57972"/>
        <dbReference type="EC" id="3.7.1.3"/>
    </reaction>
</comment>
<feature type="binding site" evidence="4">
    <location>
        <position position="302"/>
    </location>
    <ligand>
        <name>pyridoxal 5'-phosphate</name>
        <dbReference type="ChEBI" id="CHEBI:597326"/>
    </ligand>
</feature>
<feature type="modified residue" description="N6-(pyridoxal phosphate)lysine" evidence="4">
    <location>
        <position position="273"/>
    </location>
</feature>
<feature type="binding site" evidence="4">
    <location>
        <position position="250"/>
    </location>
    <ligand>
        <name>pyridoxal 5'-phosphate</name>
        <dbReference type="ChEBI" id="CHEBI:597326"/>
    </ligand>
</feature>
<dbReference type="InterPro" id="IPR015422">
    <property type="entry name" value="PyrdxlP-dep_Trfase_small"/>
</dbReference>
<proteinExistence type="inferred from homology"/>
<dbReference type="PANTHER" id="PTHR14084">
    <property type="entry name" value="KYNURENINASE"/>
    <property type="match status" value="1"/>
</dbReference>
<reference evidence="6 7" key="2">
    <citation type="journal article" date="2019" name="G3 (Bethesda)">
        <title>Hybrid Assembly of the Genome of the Entomopathogenic Nematode Steinernema carpocapsae Identifies the X-Chromosome.</title>
        <authorList>
            <person name="Serra L."/>
            <person name="Macchietto M."/>
            <person name="Macias-Munoz A."/>
            <person name="McGill C.J."/>
            <person name="Rodriguez I.M."/>
            <person name="Rodriguez B."/>
            <person name="Murad R."/>
            <person name="Mortazavi A."/>
        </authorList>
    </citation>
    <scope>NUCLEOTIDE SEQUENCE [LARGE SCALE GENOMIC DNA]</scope>
    <source>
        <strain evidence="6 7">ALL</strain>
    </source>
</reference>
<evidence type="ECO:0000313" key="7">
    <source>
        <dbReference type="Proteomes" id="UP000298663"/>
    </source>
</evidence>
<dbReference type="PIRSF" id="PIRSF038800">
    <property type="entry name" value="KYNU"/>
    <property type="match status" value="1"/>
</dbReference>
<dbReference type="Pfam" id="PF22580">
    <property type="entry name" value="KYNU_C"/>
    <property type="match status" value="1"/>
</dbReference>
<dbReference type="Proteomes" id="UP000298663">
    <property type="component" value="Unassembled WGS sequence"/>
</dbReference>
<evidence type="ECO:0000256" key="5">
    <source>
        <dbReference type="PIRNR" id="PIRNR038800"/>
    </source>
</evidence>
<dbReference type="InterPro" id="IPR015421">
    <property type="entry name" value="PyrdxlP-dep_Trfase_major"/>
</dbReference>
<comment type="caution">
    <text evidence="4">Lacks conserved residue(s) required for the propagation of feature annotation.</text>
</comment>
<organism evidence="6 7">
    <name type="scientific">Steinernema carpocapsae</name>
    <name type="common">Entomopathogenic nematode</name>
    <dbReference type="NCBI Taxonomy" id="34508"/>
    <lineage>
        <taxon>Eukaryota</taxon>
        <taxon>Metazoa</taxon>
        <taxon>Ecdysozoa</taxon>
        <taxon>Nematoda</taxon>
        <taxon>Chromadorea</taxon>
        <taxon>Rhabditida</taxon>
        <taxon>Tylenchina</taxon>
        <taxon>Panagrolaimomorpha</taxon>
        <taxon>Strongyloidoidea</taxon>
        <taxon>Steinernematidae</taxon>
        <taxon>Steinernema</taxon>
    </lineage>
</organism>
<evidence type="ECO:0000256" key="2">
    <source>
        <dbReference type="ARBA" id="ARBA00022801"/>
    </source>
</evidence>
<feature type="binding site" evidence="4">
    <location>
        <position position="272"/>
    </location>
    <ligand>
        <name>pyridoxal 5'-phosphate</name>
        <dbReference type="ChEBI" id="CHEBI:597326"/>
    </ligand>
</feature>
<keyword evidence="7" id="KW-1185">Reference proteome</keyword>
<dbReference type="STRING" id="34508.A0A4U5NI62"/>
<dbReference type="GO" id="GO:0034354">
    <property type="term" value="P:'de novo' NAD+ biosynthetic process from L-tryptophan"/>
    <property type="evidence" value="ECO:0007669"/>
    <property type="project" value="UniProtKB-UniRule"/>
</dbReference>
<evidence type="ECO:0000256" key="3">
    <source>
        <dbReference type="ARBA" id="ARBA00022898"/>
    </source>
</evidence>
<dbReference type="GO" id="GO:0005737">
    <property type="term" value="C:cytoplasm"/>
    <property type="evidence" value="ECO:0007669"/>
    <property type="project" value="UniProtKB-SubCell"/>
</dbReference>
<evidence type="ECO:0000256" key="1">
    <source>
        <dbReference type="ARBA" id="ARBA00022642"/>
    </source>
</evidence>
<comment type="cofactor">
    <cofactor evidence="4 5">
        <name>pyridoxal 5'-phosphate</name>
        <dbReference type="ChEBI" id="CHEBI:597326"/>
    </cofactor>
</comment>
<reference evidence="6 7" key="1">
    <citation type="journal article" date="2015" name="Genome Biol.">
        <title>Comparative genomics of Steinernema reveals deeply conserved gene regulatory networks.</title>
        <authorList>
            <person name="Dillman A.R."/>
            <person name="Macchietto M."/>
            <person name="Porter C.F."/>
            <person name="Rogers A."/>
            <person name="Williams B."/>
            <person name="Antoshechkin I."/>
            <person name="Lee M.M."/>
            <person name="Goodwin Z."/>
            <person name="Lu X."/>
            <person name="Lewis E.E."/>
            <person name="Goodrich-Blair H."/>
            <person name="Stock S.P."/>
            <person name="Adams B.J."/>
            <person name="Sternberg P.W."/>
            <person name="Mortazavi A."/>
        </authorList>
    </citation>
    <scope>NUCLEOTIDE SEQUENCE [LARGE SCALE GENOMIC DNA]</scope>
    <source>
        <strain evidence="6 7">ALL</strain>
    </source>
</reference>
<comment type="pathway">
    <text evidence="4 5">Cofactor biosynthesis; NAD(+) biosynthesis; quinolinate from L-kynurenine: step 2/3.</text>
</comment>
<dbReference type="InterPro" id="IPR010111">
    <property type="entry name" value="Kynureninase"/>
</dbReference>
<dbReference type="UniPathway" id="UPA00334">
    <property type="reaction ID" value="UER00455"/>
</dbReference>
<gene>
    <name evidence="6" type="ORF">L596_016512</name>
</gene>
<comment type="subcellular location">
    <subcellularLocation>
        <location evidence="4 5">Cytoplasm</location>
    </subcellularLocation>
</comment>
<dbReference type="EMBL" id="AZBU02000004">
    <property type="protein sequence ID" value="TKR82837.1"/>
    <property type="molecule type" value="Genomic_DNA"/>
</dbReference>
<dbReference type="HAMAP" id="MF_01970">
    <property type="entry name" value="Kynureninase"/>
    <property type="match status" value="1"/>
</dbReference>
<comment type="pathway">
    <text evidence="4 5">Amino-acid degradation; L-kynurenine degradation; L-alanine and anthranilate from L-kynurenine: step 1/1.</text>
</comment>
<dbReference type="GO" id="GO:0019805">
    <property type="term" value="P:quinolinate biosynthetic process"/>
    <property type="evidence" value="ECO:0007669"/>
    <property type="project" value="UniProtKB-UniRule"/>
</dbReference>
<dbReference type="UniPathway" id="UPA00253">
    <property type="reaction ID" value="UER00329"/>
</dbReference>
<accession>A0A4U5NI62</accession>
<keyword evidence="4 5" id="KW-0963">Cytoplasm</keyword>
<feature type="binding site" evidence="4">
    <location>
        <position position="135"/>
    </location>
    <ligand>
        <name>pyridoxal 5'-phosphate</name>
        <dbReference type="ChEBI" id="CHEBI:597326"/>
    </ligand>
</feature>
<comment type="subunit">
    <text evidence="4 5">Homodimer.</text>
</comment>
<feature type="binding site" evidence="4">
    <location>
        <position position="247"/>
    </location>
    <ligand>
        <name>pyridoxal 5'-phosphate</name>
        <dbReference type="ChEBI" id="CHEBI:597326"/>
    </ligand>
</feature>
<dbReference type="GO" id="GO:0030170">
    <property type="term" value="F:pyridoxal phosphate binding"/>
    <property type="evidence" value="ECO:0007669"/>
    <property type="project" value="UniProtKB-UniRule"/>
</dbReference>
<feature type="binding site" evidence="4">
    <location>
        <position position="218"/>
    </location>
    <ligand>
        <name>pyridoxal 5'-phosphate</name>
        <dbReference type="ChEBI" id="CHEBI:597326"/>
    </ligand>
</feature>
<dbReference type="GO" id="GO:0097053">
    <property type="term" value="P:L-kynurenine catabolic process"/>
    <property type="evidence" value="ECO:0007669"/>
    <property type="project" value="UniProtKB-UniRule"/>
</dbReference>
<name>A0A4U5NI62_STECR</name>
<dbReference type="SUPFAM" id="SSF53383">
    <property type="entry name" value="PLP-dependent transferases"/>
    <property type="match status" value="1"/>
</dbReference>
<dbReference type="GO" id="GO:0043420">
    <property type="term" value="P:anthranilate metabolic process"/>
    <property type="evidence" value="ECO:0007669"/>
    <property type="project" value="UniProtKB-UniRule"/>
</dbReference>
<protein>
    <recommendedName>
        <fullName evidence="4 5">Kynureninase</fullName>
        <ecNumber evidence="4 5">3.7.1.3</ecNumber>
    </recommendedName>
    <alternativeName>
        <fullName evidence="4">L-kynurenine hydrolase</fullName>
    </alternativeName>
</protein>
<dbReference type="AlphaFoldDB" id="A0A4U5NI62"/>
<dbReference type="GO" id="GO:0030429">
    <property type="term" value="F:kynureninase activity"/>
    <property type="evidence" value="ECO:0007669"/>
    <property type="project" value="UniProtKB-UniRule"/>
</dbReference>
<dbReference type="Gene3D" id="3.90.1150.10">
    <property type="entry name" value="Aspartate Aminotransferase, domain 1"/>
    <property type="match status" value="1"/>
</dbReference>
<evidence type="ECO:0000256" key="4">
    <source>
        <dbReference type="HAMAP-Rule" id="MF_03017"/>
    </source>
</evidence>
<dbReference type="PANTHER" id="PTHR14084:SF0">
    <property type="entry name" value="KYNURENINASE"/>
    <property type="match status" value="1"/>
</dbReference>
<dbReference type="EC" id="3.7.1.3" evidence="4 5"/>
<keyword evidence="3 4" id="KW-0663">Pyridoxal phosphate</keyword>
<dbReference type="Gene3D" id="3.40.640.10">
    <property type="entry name" value="Type I PLP-dependent aspartate aminotransferase-like (Major domain)"/>
    <property type="match status" value="1"/>
</dbReference>
<dbReference type="InterPro" id="IPR015424">
    <property type="entry name" value="PyrdxlP-dep_Trfase"/>
</dbReference>
<comment type="caution">
    <text evidence="6">The sequence shown here is derived from an EMBL/GenBank/DDBJ whole genome shotgun (WGS) entry which is preliminary data.</text>
</comment>
<comment type="function">
    <text evidence="4 5">Catalyzes the cleavage of L-kynurenine (L-Kyn) and L-3-hydroxykynurenine (L-3OHKyn) into anthranilic acid (AA) and 3-hydroxyanthranilic acid (3-OHAA), respectively.</text>
</comment>
<sequence>MSTINVPQLLTQLSLASGYAIESRSFAHYLNENDKLKYLRYEFHYPKMGTLPQVDLSLVNSEDDAIYLCGNSLCLMPRITRDVMNQQFDKWSQMGWFGHIAGNYPWTICDEEICEEIGSIVGAEASEIAMMNGLTVNIHALLTAFYKPTEQRHKILLESRAFSSTHYAIESQIRLKGFDAKTSMICLNPRVGEECLRIEDILDLIETEGDSIAVVFFSGIQYYTGQFFDIERITRAGQAQGCLVGWDLAHAFANVPLHLDLWNVDFACWCTYKYGCSGAGGLAGIYVNKRFEKMEGDRLVGWWGQKFGARFLMNNELDLSLGASGFRLSMPPMMLVMGVIGFLEVYKKTSIEEARKKSIVLTGYLQHLLTHRFTLNAGKISCNLITPTDPEQRGCQLSLKFNVDVSTIWLELTKRGVVCDKRFPNVIRVAPVHYYNNFMDVWRFAHVLKDVILGLEQNGQFDGI</sequence>
<dbReference type="NCBIfam" id="TIGR01814">
    <property type="entry name" value="kynureninase"/>
    <property type="match status" value="1"/>
</dbReference>
<comment type="similarity">
    <text evidence="4 5">Belongs to the kynureninase family.</text>
</comment>
<dbReference type="GO" id="GO:0019441">
    <property type="term" value="P:L-tryptophan catabolic process to kynurenine"/>
    <property type="evidence" value="ECO:0007669"/>
    <property type="project" value="TreeGrafter"/>
</dbReference>
<feature type="binding site" evidence="4">
    <location>
        <position position="134"/>
    </location>
    <ligand>
        <name>pyridoxal 5'-phosphate</name>
        <dbReference type="ChEBI" id="CHEBI:597326"/>
    </ligand>
</feature>
<comment type="catalytic activity">
    <reaction evidence="5">
        <text>3-hydroxy-L-kynurenine + H2O = 3-hydroxyanthranilate + L-alanine + H(+)</text>
        <dbReference type="Rhea" id="RHEA:25143"/>
        <dbReference type="ChEBI" id="CHEBI:15377"/>
        <dbReference type="ChEBI" id="CHEBI:15378"/>
        <dbReference type="ChEBI" id="CHEBI:36559"/>
        <dbReference type="ChEBI" id="CHEBI:57972"/>
        <dbReference type="ChEBI" id="CHEBI:58125"/>
        <dbReference type="EC" id="3.7.1.3"/>
    </reaction>
</comment>
<dbReference type="FunFam" id="3.40.640.10:FF:000031">
    <property type="entry name" value="Kynureninase"/>
    <property type="match status" value="1"/>
</dbReference>
<keyword evidence="2 4" id="KW-0378">Hydrolase</keyword>
<dbReference type="OrthoDB" id="5978656at2759"/>
<evidence type="ECO:0000313" key="6">
    <source>
        <dbReference type="EMBL" id="TKR82837.1"/>
    </source>
</evidence>
<keyword evidence="1 4" id="KW-0662">Pyridine nucleotide biosynthesis</keyword>